<reference evidence="1 2" key="1">
    <citation type="journal article" date="2018" name="PLoS Pathog.">
        <title>Evolution of structural diversity of trichothecenes, a family of toxins produced by plant pathogenic and entomopathogenic fungi.</title>
        <authorList>
            <person name="Proctor R.H."/>
            <person name="McCormick S.P."/>
            <person name="Kim H.S."/>
            <person name="Cardoza R.E."/>
            <person name="Stanley A.M."/>
            <person name="Lindo L."/>
            <person name="Kelly A."/>
            <person name="Brown D.W."/>
            <person name="Lee T."/>
            <person name="Vaughan M.M."/>
            <person name="Alexander N.J."/>
            <person name="Busman M."/>
            <person name="Gutierrez S."/>
        </authorList>
    </citation>
    <scope>NUCLEOTIDE SEQUENCE [LARGE SCALE GENOMIC DNA]</scope>
    <source>
        <strain evidence="1 2">NRRL 20695</strain>
    </source>
</reference>
<evidence type="ECO:0000313" key="2">
    <source>
        <dbReference type="Proteomes" id="UP000266234"/>
    </source>
</evidence>
<proteinExistence type="predicted"/>
<protein>
    <submittedName>
        <fullName evidence="1">Uncharacterized protein</fullName>
    </submittedName>
</protein>
<sequence length="262" mass="28538">MDAFQENAAYNGNLVDQAFTVLTNNGGQCPPEHFPILREAARTIHNHIGGVVGLTKVECKILMEFAIEVNVADQLPVLQILDNQIRAARPKHSMTEGDNEFLEFIANVRSRIAEEQIAAAQLQHVNEGLIPVDESPQPQMPGIQNTTEMHASHVDEAGMSTTHSIFLNVMHPDGTTMSTSSFTVITSATPGMFPVPNVPANQAYFAPFNTDNVTQEVGVVSQGFMLGGVDFDVPAIEQAMELDAMNATPGDAVYRRMDFDQV</sequence>
<keyword evidence="2" id="KW-1185">Reference proteome</keyword>
<dbReference type="AlphaFoldDB" id="A0A395RFU7"/>
<dbReference type="EMBL" id="PXOG01000412">
    <property type="protein sequence ID" value="RGP59000.1"/>
    <property type="molecule type" value="Genomic_DNA"/>
</dbReference>
<gene>
    <name evidence="1" type="ORF">FLONG3_11332</name>
</gene>
<dbReference type="OrthoDB" id="5078908at2759"/>
<name>A0A395RFU7_9HYPO</name>
<organism evidence="1 2">
    <name type="scientific">Fusarium longipes</name>
    <dbReference type="NCBI Taxonomy" id="694270"/>
    <lineage>
        <taxon>Eukaryota</taxon>
        <taxon>Fungi</taxon>
        <taxon>Dikarya</taxon>
        <taxon>Ascomycota</taxon>
        <taxon>Pezizomycotina</taxon>
        <taxon>Sordariomycetes</taxon>
        <taxon>Hypocreomycetidae</taxon>
        <taxon>Hypocreales</taxon>
        <taxon>Nectriaceae</taxon>
        <taxon>Fusarium</taxon>
    </lineage>
</organism>
<dbReference type="Proteomes" id="UP000266234">
    <property type="component" value="Unassembled WGS sequence"/>
</dbReference>
<accession>A0A395RFU7</accession>
<comment type="caution">
    <text evidence="1">The sequence shown here is derived from an EMBL/GenBank/DDBJ whole genome shotgun (WGS) entry which is preliminary data.</text>
</comment>
<evidence type="ECO:0000313" key="1">
    <source>
        <dbReference type="EMBL" id="RGP59000.1"/>
    </source>
</evidence>